<dbReference type="GO" id="GO:0008959">
    <property type="term" value="F:phosphate acetyltransferase activity"/>
    <property type="evidence" value="ECO:0007669"/>
    <property type="project" value="UniProtKB-EC"/>
</dbReference>
<dbReference type="Gene3D" id="3.40.1390.20">
    <property type="entry name" value="HprK N-terminal domain-like"/>
    <property type="match status" value="1"/>
</dbReference>
<proteinExistence type="predicted"/>
<dbReference type="EC" id="2.3.1.8" evidence="3"/>
<dbReference type="EMBL" id="UFZQ01000001">
    <property type="protein sequence ID" value="STE84869.1"/>
    <property type="molecule type" value="Genomic_DNA"/>
</dbReference>
<gene>
    <name evidence="3" type="primary">pta_2</name>
    <name evidence="3" type="ORF">NCTC10418_02487</name>
</gene>
<dbReference type="AlphaFoldDB" id="A0A376KQ54"/>
<dbReference type="InterPro" id="IPR010766">
    <property type="entry name" value="DRTGG"/>
</dbReference>
<evidence type="ECO:0000259" key="2">
    <source>
        <dbReference type="Pfam" id="PF07085"/>
    </source>
</evidence>
<evidence type="ECO:0000313" key="4">
    <source>
        <dbReference type="Proteomes" id="UP000255460"/>
    </source>
</evidence>
<dbReference type="SUPFAM" id="SSF75138">
    <property type="entry name" value="HprK N-terminal domain-like"/>
    <property type="match status" value="1"/>
</dbReference>
<dbReference type="InterPro" id="IPR028979">
    <property type="entry name" value="Ser_kin/Pase_Hpr-like_N_sf"/>
</dbReference>
<dbReference type="InterPro" id="IPR050500">
    <property type="entry name" value="Phos_Acetyltrans/Butyryltrans"/>
</dbReference>
<keyword evidence="3" id="KW-0808">Transferase</keyword>
<evidence type="ECO:0000256" key="1">
    <source>
        <dbReference type="ARBA" id="ARBA00011643"/>
    </source>
</evidence>
<evidence type="ECO:0000313" key="3">
    <source>
        <dbReference type="EMBL" id="STE84869.1"/>
    </source>
</evidence>
<accession>A0A376KQ54</accession>
<name>A0A376KQ54_ECOLX</name>
<dbReference type="PANTHER" id="PTHR43356:SF3">
    <property type="entry name" value="PHOSPHATE ACETYLTRANSFERASE"/>
    <property type="match status" value="1"/>
</dbReference>
<comment type="subunit">
    <text evidence="1">Homohexamer.</text>
</comment>
<keyword evidence="3" id="KW-0012">Acyltransferase</keyword>
<dbReference type="Pfam" id="PF07085">
    <property type="entry name" value="DRTGG"/>
    <property type="match status" value="1"/>
</dbReference>
<dbReference type="PANTHER" id="PTHR43356">
    <property type="entry name" value="PHOSPHATE ACETYLTRANSFERASE"/>
    <property type="match status" value="1"/>
</dbReference>
<protein>
    <submittedName>
        <fullName evidence="3">Phosphate acetyltransferase</fullName>
        <ecNumber evidence="3">2.3.1.8</ecNumber>
    </submittedName>
</protein>
<dbReference type="Proteomes" id="UP000255460">
    <property type="component" value="Unassembled WGS sequence"/>
</dbReference>
<feature type="domain" description="DRTGG" evidence="2">
    <location>
        <begin position="14"/>
        <end position="123"/>
    </location>
</feature>
<reference evidence="3 4" key="1">
    <citation type="submission" date="2018-06" db="EMBL/GenBank/DDBJ databases">
        <authorList>
            <consortium name="Pathogen Informatics"/>
            <person name="Doyle S."/>
        </authorList>
    </citation>
    <scope>NUCLEOTIDE SEQUENCE [LARGE SCALE GENOMIC DNA]</scope>
    <source>
        <strain evidence="3 4">NCTC10418</strain>
    </source>
</reference>
<sequence length="162" mass="17944">MPWSFDLIATRAIDMARHLNATIINEGDINTRRVKSVTFCARSIPHMLEHFRAGSLLVTSADRPDVLVAACLAAMNGVEIGALLLTGGYEMDARISKLCERAFATGLPVFMVNTNTWQTSLSLPELQPGKFRLTITSVSRKFRNTLLTYINAGLDRISDCHF</sequence>
<organism evidence="3 4">
    <name type="scientific">Escherichia coli</name>
    <dbReference type="NCBI Taxonomy" id="562"/>
    <lineage>
        <taxon>Bacteria</taxon>
        <taxon>Pseudomonadati</taxon>
        <taxon>Pseudomonadota</taxon>
        <taxon>Gammaproteobacteria</taxon>
        <taxon>Enterobacterales</taxon>
        <taxon>Enterobacteriaceae</taxon>
        <taxon>Escherichia</taxon>
    </lineage>
</organism>